<gene>
    <name evidence="2" type="ORF">SPF06_14775</name>
</gene>
<dbReference type="Gene3D" id="3.20.20.140">
    <property type="entry name" value="Metal-dependent hydrolases"/>
    <property type="match status" value="1"/>
</dbReference>
<sequence>MSTLIRGGTLVTGTGGVIEAGALVLADGRIDAVLDRWDPTLGFDGEVIDATGLLVMPGLINCHTHGVTPGPLFPSAAPALPDEEWLGHLDRHLLAGTTTVLSLCGFATMDHVREADRRHPVHVRGATTHLPSALAAAQRADGGGLSGREAQLSVEKMLDDGAVAVGELGGGQTLGGGGQDLVYLPAAIGRRTGVRISQTEARRLKEAVLGRFLDAATVDVDELTAAADDAGLAGRLTPGELAALVADTVMPSIAPALEGIREGVRAAARLGVPAVVHSASATARVLRELMEDPATAGATVIAGHANHPSHASREALELARLGREHGWLAEVSVFDLLHRRHTVQTREHWDALLAEPDLVQVLGTDYGHGGRHDELIAAVQDITARGHRTLGEAVAMATSAVARAIPGLAPQRGELRAGFAADVVLADARDFREVRDVFVDGERVVHDGALTAGARR</sequence>
<proteinExistence type="predicted"/>
<comment type="caution">
    <text evidence="2">The sequence shown here is derived from an EMBL/GenBank/DDBJ whole genome shotgun (WGS) entry which is preliminary data.</text>
</comment>
<dbReference type="InterPro" id="IPR006680">
    <property type="entry name" value="Amidohydro-rel"/>
</dbReference>
<dbReference type="InterPro" id="IPR051781">
    <property type="entry name" value="Metallo-dep_Hydrolase"/>
</dbReference>
<accession>A0ABU5T8Z6</accession>
<dbReference type="SUPFAM" id="SSF51556">
    <property type="entry name" value="Metallo-dependent hydrolases"/>
    <property type="match status" value="1"/>
</dbReference>
<dbReference type="RefSeq" id="WP_323279885.1">
    <property type="nucleotide sequence ID" value="NZ_JAYGGQ010000011.1"/>
</dbReference>
<organism evidence="2 3">
    <name type="scientific">Sinomonas terricola</name>
    <dbReference type="NCBI Taxonomy" id="3110330"/>
    <lineage>
        <taxon>Bacteria</taxon>
        <taxon>Bacillati</taxon>
        <taxon>Actinomycetota</taxon>
        <taxon>Actinomycetes</taxon>
        <taxon>Micrococcales</taxon>
        <taxon>Micrococcaceae</taxon>
        <taxon>Sinomonas</taxon>
    </lineage>
</organism>
<dbReference type="PANTHER" id="PTHR43135:SF3">
    <property type="entry name" value="ALPHA-D-RIBOSE 1-METHYLPHOSPHONATE 5-TRIPHOSPHATE DIPHOSPHATASE"/>
    <property type="match status" value="1"/>
</dbReference>
<evidence type="ECO:0000313" key="3">
    <source>
        <dbReference type="Proteomes" id="UP001304769"/>
    </source>
</evidence>
<keyword evidence="3" id="KW-1185">Reference proteome</keyword>
<dbReference type="InterPro" id="IPR011059">
    <property type="entry name" value="Metal-dep_hydrolase_composite"/>
</dbReference>
<feature type="domain" description="Amidohydrolase-related" evidence="1">
    <location>
        <begin position="247"/>
        <end position="444"/>
    </location>
</feature>
<dbReference type="InterPro" id="IPR032466">
    <property type="entry name" value="Metal_Hydrolase"/>
</dbReference>
<evidence type="ECO:0000259" key="1">
    <source>
        <dbReference type="Pfam" id="PF01979"/>
    </source>
</evidence>
<dbReference type="Pfam" id="PF01979">
    <property type="entry name" value="Amidohydro_1"/>
    <property type="match status" value="1"/>
</dbReference>
<dbReference type="Gene3D" id="2.30.40.10">
    <property type="entry name" value="Urease, subunit C, domain 1"/>
    <property type="match status" value="2"/>
</dbReference>
<protein>
    <submittedName>
        <fullName evidence="2">Amidohydrolase family protein</fullName>
    </submittedName>
</protein>
<reference evidence="2 3" key="1">
    <citation type="submission" date="2023-12" db="EMBL/GenBank/DDBJ databases">
        <title>Sinomonas terricola sp. nov, isolated from litchi orchard soil in Guangdong, PR China.</title>
        <authorList>
            <person name="Jiaxin W."/>
            <person name="Yang Z."/>
            <person name="Honghui Z."/>
        </authorList>
    </citation>
    <scope>NUCLEOTIDE SEQUENCE [LARGE SCALE GENOMIC DNA]</scope>
    <source>
        <strain evidence="2 3">JGH33</strain>
    </source>
</reference>
<dbReference type="EMBL" id="JAYGGQ010000011">
    <property type="protein sequence ID" value="MEA5455997.1"/>
    <property type="molecule type" value="Genomic_DNA"/>
</dbReference>
<dbReference type="PANTHER" id="PTHR43135">
    <property type="entry name" value="ALPHA-D-RIBOSE 1-METHYLPHOSPHONATE 5-TRIPHOSPHATE DIPHOSPHATASE"/>
    <property type="match status" value="1"/>
</dbReference>
<dbReference type="Proteomes" id="UP001304769">
    <property type="component" value="Unassembled WGS sequence"/>
</dbReference>
<evidence type="ECO:0000313" key="2">
    <source>
        <dbReference type="EMBL" id="MEA5455997.1"/>
    </source>
</evidence>
<dbReference type="SUPFAM" id="SSF51338">
    <property type="entry name" value="Composite domain of metallo-dependent hydrolases"/>
    <property type="match status" value="1"/>
</dbReference>
<name>A0ABU5T8Z6_9MICC</name>